<gene>
    <name evidence="1" type="ORF">QWZ15_12275</name>
</gene>
<keyword evidence="2" id="KW-1185">Reference proteome</keyword>
<proteinExistence type="predicted"/>
<evidence type="ECO:0000313" key="2">
    <source>
        <dbReference type="Proteomes" id="UP001236663"/>
    </source>
</evidence>
<dbReference type="RefSeq" id="WP_163386710.1">
    <property type="nucleotide sequence ID" value="NZ_JAUFQS010000010.1"/>
</dbReference>
<sequence>MIKYQIKKKEVTISDTCISYGKESLRFDEIIDFEFSHSYFNFSGGIELNLIGKKNRLLIYVSASNSVLQRKSTTKNVNKVEEIANYILPIAINGFVKDKYSELENGGIVKIWKLTFEKDTVKMRPRSSFWTKVIEVKYSRGTVIYENQGIGIFGSSGSGSCFYLNDLYENEFYKYSNSASAQPTQGEFLKIEGLFDFMKSISVKNSESKINLDFLK</sequence>
<reference evidence="2" key="1">
    <citation type="journal article" date="2019" name="Int. J. Syst. Evol. Microbiol.">
        <title>The Global Catalogue of Microorganisms (GCM) 10K type strain sequencing project: providing services to taxonomists for standard genome sequencing and annotation.</title>
        <authorList>
            <consortium name="The Broad Institute Genomics Platform"/>
            <consortium name="The Broad Institute Genome Sequencing Center for Infectious Disease"/>
            <person name="Wu L."/>
            <person name="Ma J."/>
        </authorList>
    </citation>
    <scope>NUCLEOTIDE SEQUENCE [LARGE SCALE GENOMIC DNA]</scope>
    <source>
        <strain evidence="2">CECT 7706</strain>
    </source>
</reference>
<comment type="caution">
    <text evidence="1">The sequence shown here is derived from an EMBL/GenBank/DDBJ whole genome shotgun (WGS) entry which is preliminary data.</text>
</comment>
<accession>A0ABT8C7V9</accession>
<organism evidence="1 2">
    <name type="scientific">Cyclobacterium jeungdonense</name>
    <dbReference type="NCBI Taxonomy" id="708087"/>
    <lineage>
        <taxon>Bacteria</taxon>
        <taxon>Pseudomonadati</taxon>
        <taxon>Bacteroidota</taxon>
        <taxon>Cytophagia</taxon>
        <taxon>Cytophagales</taxon>
        <taxon>Cyclobacteriaceae</taxon>
        <taxon>Cyclobacterium</taxon>
    </lineage>
</organism>
<name>A0ABT8C7V9_9BACT</name>
<evidence type="ECO:0000313" key="1">
    <source>
        <dbReference type="EMBL" id="MDN3688610.1"/>
    </source>
</evidence>
<dbReference type="EMBL" id="JAUFQS010000010">
    <property type="protein sequence ID" value="MDN3688610.1"/>
    <property type="molecule type" value="Genomic_DNA"/>
</dbReference>
<protein>
    <submittedName>
        <fullName evidence="1">Uncharacterized protein</fullName>
    </submittedName>
</protein>
<dbReference type="Proteomes" id="UP001236663">
    <property type="component" value="Unassembled WGS sequence"/>
</dbReference>